<dbReference type="AlphaFoldDB" id="A0AA39XYQ0"/>
<dbReference type="InterPro" id="IPR004827">
    <property type="entry name" value="bZIP"/>
</dbReference>
<reference evidence="3" key="1">
    <citation type="submission" date="2023-06" db="EMBL/GenBank/DDBJ databases">
        <title>Multi-omics analyses reveal the molecular pathogenesis toolkit of Lasiodiplodia hormozganensis, a cross-kingdom pathogen.</title>
        <authorList>
            <person name="Felix C."/>
            <person name="Meneses R."/>
            <person name="Goncalves M.F.M."/>
            <person name="Tilleman L."/>
            <person name="Duarte A.S."/>
            <person name="Jorrin-Novo J.V."/>
            <person name="Van De Peer Y."/>
            <person name="Deforce D."/>
            <person name="Van Nieuwerburgh F."/>
            <person name="Esteves A.C."/>
            <person name="Alves A."/>
        </authorList>
    </citation>
    <scope>NUCLEOTIDE SEQUENCE</scope>
    <source>
        <strain evidence="3">CBS 339.90</strain>
    </source>
</reference>
<feature type="compositionally biased region" description="Pro residues" evidence="1">
    <location>
        <begin position="382"/>
        <end position="394"/>
    </location>
</feature>
<feature type="compositionally biased region" description="Basic and acidic residues" evidence="1">
    <location>
        <begin position="618"/>
        <end position="632"/>
    </location>
</feature>
<dbReference type="PROSITE" id="PS00036">
    <property type="entry name" value="BZIP_BASIC"/>
    <property type="match status" value="1"/>
</dbReference>
<sequence>MQPTAMPLPGNGSRPPRTPANPPLSTRDELEHRPPVGVILPHSNSPQLVISLDLPPVTSASPPLCPPSLTLPCARPDAPTHSTPSVSWSATPREALPSRAVILAAPDLAVPYQHHHPYRVSFPQSPPASQLDLRLRLQDPVDLRQLEDRGRDASWSTHRGARHPDDKDLMSQQHGSRSGPSSTFLHDVSSRPTAARSYTSPAGPPSAMLSLSGGARYEQLQGRGPALPPIHPPTSEPTPPRSEDRTPRALGVHSILNPSGDGSLSAESKARSRTASQMESPSPVDRLPGPSPHMSHGVPSYEDQRRQHAHTSSIGHRRVLSPRSPLYRSQSLGMIRPPTGTINAQETPFLSPSSQDYRHEPGSAPNPPLPTPPAAQRSGYNFPPPPPSSIPTPPIQQSHSRRTSGGMSQPPQPQSASASPRGMYSYGPAGQHSPAASLGEIGRPSPVPFQSAPSSAPPPPQFSSQEPDRSYGIPVASTGQSNYQLLTLETNQGHVQIPVDVQAASKMADEKRKRNAGASARFRARRKEKEREASSTIARLEQQIREANEDVEYYKRERDYFAQLVYQAPGGDRHFPRPPSPRLRRLSMQAQGSTGASSGQGSTSASSTPGTGFSTYPSDHRSEQRPAESDRNVRRRTSSYLPPPGAVPGQQAQPQVAYPPASYPPLAAASPVPGSRTPSASMQHAPPQQPQQQQQQQQQQPPQPGYPTPYAPERTDRSWPPQPPAGRGPLPPPGQH</sequence>
<evidence type="ECO:0000313" key="3">
    <source>
        <dbReference type="EMBL" id="KAK0642763.1"/>
    </source>
</evidence>
<feature type="compositionally biased region" description="Low complexity" evidence="1">
    <location>
        <begin position="586"/>
        <end position="615"/>
    </location>
</feature>
<feature type="compositionally biased region" description="Polar residues" evidence="1">
    <location>
        <begin position="256"/>
        <end position="266"/>
    </location>
</feature>
<feature type="region of interest" description="Disordered" evidence="1">
    <location>
        <begin position="566"/>
        <end position="736"/>
    </location>
</feature>
<keyword evidence="4" id="KW-1185">Reference proteome</keyword>
<dbReference type="CDD" id="cd14705">
    <property type="entry name" value="bZIP_Zip1"/>
    <property type="match status" value="1"/>
</dbReference>
<proteinExistence type="predicted"/>
<feature type="region of interest" description="Disordered" evidence="1">
    <location>
        <begin position="145"/>
        <end position="476"/>
    </location>
</feature>
<organism evidence="3 4">
    <name type="scientific">Lasiodiplodia hormozganensis</name>
    <dbReference type="NCBI Taxonomy" id="869390"/>
    <lineage>
        <taxon>Eukaryota</taxon>
        <taxon>Fungi</taxon>
        <taxon>Dikarya</taxon>
        <taxon>Ascomycota</taxon>
        <taxon>Pezizomycotina</taxon>
        <taxon>Dothideomycetes</taxon>
        <taxon>Dothideomycetes incertae sedis</taxon>
        <taxon>Botryosphaeriales</taxon>
        <taxon>Botryosphaeriaceae</taxon>
        <taxon>Lasiodiplodia</taxon>
    </lineage>
</organism>
<feature type="compositionally biased region" description="Polar residues" evidence="1">
    <location>
        <begin position="170"/>
        <end position="200"/>
    </location>
</feature>
<feature type="region of interest" description="Disordered" evidence="1">
    <location>
        <begin position="505"/>
        <end position="536"/>
    </location>
</feature>
<name>A0AA39XYQ0_9PEZI</name>
<feature type="compositionally biased region" description="Pro residues" evidence="1">
    <location>
        <begin position="364"/>
        <end position="373"/>
    </location>
</feature>
<feature type="compositionally biased region" description="Polar residues" evidence="1">
    <location>
        <begin position="340"/>
        <end position="355"/>
    </location>
</feature>
<dbReference type="Proteomes" id="UP001175001">
    <property type="component" value="Unassembled WGS sequence"/>
</dbReference>
<dbReference type="EMBL" id="JAUJDW010000067">
    <property type="protein sequence ID" value="KAK0642763.1"/>
    <property type="molecule type" value="Genomic_DNA"/>
</dbReference>
<comment type="caution">
    <text evidence="3">The sequence shown here is derived from an EMBL/GenBank/DDBJ whole genome shotgun (WGS) entry which is preliminary data.</text>
</comment>
<feature type="compositionally biased region" description="Low complexity" evidence="1">
    <location>
        <begin position="647"/>
        <end position="673"/>
    </location>
</feature>
<feature type="compositionally biased region" description="Pro residues" evidence="1">
    <location>
        <begin position="226"/>
        <end position="240"/>
    </location>
</feature>
<accession>A0AA39XYQ0</accession>
<feature type="region of interest" description="Disordered" evidence="1">
    <location>
        <begin position="1"/>
        <end position="39"/>
    </location>
</feature>
<feature type="compositionally biased region" description="Pro residues" evidence="1">
    <location>
        <begin position="701"/>
        <end position="710"/>
    </location>
</feature>
<evidence type="ECO:0000256" key="1">
    <source>
        <dbReference type="SAM" id="MobiDB-lite"/>
    </source>
</evidence>
<feature type="domain" description="BZIP" evidence="2">
    <location>
        <begin position="511"/>
        <end position="525"/>
    </location>
</feature>
<evidence type="ECO:0000259" key="2">
    <source>
        <dbReference type="PROSITE" id="PS00036"/>
    </source>
</evidence>
<dbReference type="GO" id="GO:0003700">
    <property type="term" value="F:DNA-binding transcription factor activity"/>
    <property type="evidence" value="ECO:0007669"/>
    <property type="project" value="InterPro"/>
</dbReference>
<feature type="compositionally biased region" description="Pro residues" evidence="1">
    <location>
        <begin position="720"/>
        <end position="736"/>
    </location>
</feature>
<gene>
    <name evidence="3" type="ORF">DIS24_g8706</name>
</gene>
<evidence type="ECO:0000313" key="4">
    <source>
        <dbReference type="Proteomes" id="UP001175001"/>
    </source>
</evidence>
<feature type="compositionally biased region" description="Low complexity" evidence="1">
    <location>
        <begin position="690"/>
        <end position="700"/>
    </location>
</feature>
<protein>
    <recommendedName>
        <fullName evidence="2">BZIP domain-containing protein</fullName>
    </recommendedName>
</protein>